<comment type="function">
    <text evidence="6 7">Catalyzes the reversible transfer of the terminal phosphate of ATP to form a long-chain polyphosphate (polyP).</text>
</comment>
<feature type="binding site" evidence="6">
    <location>
        <position position="379"/>
    </location>
    <ligand>
        <name>Mg(2+)</name>
        <dbReference type="ChEBI" id="CHEBI:18420"/>
    </ligand>
</feature>
<dbReference type="PANTHER" id="PTHR30218:SF0">
    <property type="entry name" value="POLYPHOSPHATE KINASE"/>
    <property type="match status" value="1"/>
</dbReference>
<keyword evidence="2 6" id="KW-0808">Transferase</keyword>
<comment type="cofactor">
    <cofactor evidence="6">
        <name>Mg(2+)</name>
        <dbReference type="ChEBI" id="CHEBI:18420"/>
    </cofactor>
</comment>
<dbReference type="NCBIfam" id="NF003921">
    <property type="entry name" value="PRK05443.2-2"/>
    <property type="match status" value="1"/>
</dbReference>
<keyword evidence="6" id="KW-0460">Magnesium</keyword>
<feature type="binding site" evidence="6">
    <location>
        <position position="568"/>
    </location>
    <ligand>
        <name>ATP</name>
        <dbReference type="ChEBI" id="CHEBI:30616"/>
    </ligand>
</feature>
<dbReference type="Pfam" id="PF17941">
    <property type="entry name" value="PP_kinase_C_1"/>
    <property type="match status" value="1"/>
</dbReference>
<evidence type="ECO:0000259" key="11">
    <source>
        <dbReference type="Pfam" id="PF17941"/>
    </source>
</evidence>
<dbReference type="OrthoDB" id="9761456at2"/>
<reference evidence="12 13" key="1">
    <citation type="submission" date="2018-05" db="EMBL/GenBank/DDBJ databases">
        <title>Genomic Encyclopedia of Type Strains, Phase IV (KMG-IV): sequencing the most valuable type-strain genomes for metagenomic binning, comparative biology and taxonomic classification.</title>
        <authorList>
            <person name="Goeker M."/>
        </authorList>
    </citation>
    <scope>NUCLEOTIDE SEQUENCE [LARGE SCALE GENOMIC DNA]</scope>
    <source>
        <strain evidence="12 13">JC118</strain>
    </source>
</reference>
<feature type="binding site" evidence="6">
    <location>
        <position position="596"/>
    </location>
    <ligand>
        <name>ATP</name>
        <dbReference type="ChEBI" id="CHEBI:30616"/>
    </ligand>
</feature>
<dbReference type="GO" id="GO:0005524">
    <property type="term" value="F:ATP binding"/>
    <property type="evidence" value="ECO:0007669"/>
    <property type="project" value="UniProtKB-KW"/>
</dbReference>
<dbReference type="InterPro" id="IPR041108">
    <property type="entry name" value="PP_kinase_C_1"/>
</dbReference>
<feature type="domain" description="Polyphosphate kinase C-terminal" evidence="10">
    <location>
        <begin position="507"/>
        <end position="679"/>
    </location>
</feature>
<dbReference type="GO" id="GO:0009358">
    <property type="term" value="C:polyphosphate kinase complex"/>
    <property type="evidence" value="ECO:0007669"/>
    <property type="project" value="InterPro"/>
</dbReference>
<feature type="domain" description="Polyphosphate kinase C-terminal" evidence="11">
    <location>
        <begin position="336"/>
        <end position="497"/>
    </location>
</feature>
<proteinExistence type="inferred from homology"/>
<keyword evidence="4 6" id="KW-0418">Kinase</keyword>
<dbReference type="STRING" id="1034346.GCA_000313565_00220"/>
<dbReference type="InterPro" id="IPR036832">
    <property type="entry name" value="PPK_N_dom_sf"/>
</dbReference>
<dbReference type="InterPro" id="IPR025198">
    <property type="entry name" value="PPK_N_dom"/>
</dbReference>
<feature type="domain" description="Polyphosphate kinase N-terminal" evidence="9">
    <location>
        <begin position="12"/>
        <end position="115"/>
    </location>
</feature>
<evidence type="ECO:0000256" key="1">
    <source>
        <dbReference type="ARBA" id="ARBA00022553"/>
    </source>
</evidence>
<feature type="domain" description="Polyphosphate kinase middle" evidence="8">
    <location>
        <begin position="126"/>
        <end position="305"/>
    </location>
</feature>
<feature type="binding site" evidence="6">
    <location>
        <position position="472"/>
    </location>
    <ligand>
        <name>ATP</name>
        <dbReference type="ChEBI" id="CHEBI:30616"/>
    </ligand>
</feature>
<evidence type="ECO:0000256" key="2">
    <source>
        <dbReference type="ARBA" id="ARBA00022679"/>
    </source>
</evidence>
<dbReference type="InterPro" id="IPR003414">
    <property type="entry name" value="PP_kinase"/>
</dbReference>
<keyword evidence="1 6" id="KW-0597">Phosphoprotein</keyword>
<dbReference type="InterPro" id="IPR036830">
    <property type="entry name" value="PP_kinase_middle_dom_sf"/>
</dbReference>
<dbReference type="Gene3D" id="3.30.1840.10">
    <property type="entry name" value="Polyphosphate kinase middle domain"/>
    <property type="match status" value="1"/>
</dbReference>
<comment type="similarity">
    <text evidence="6 7">Belongs to the polyphosphate kinase 1 (PPK1) family.</text>
</comment>
<evidence type="ECO:0000256" key="3">
    <source>
        <dbReference type="ARBA" id="ARBA00022741"/>
    </source>
</evidence>
<feature type="binding site" evidence="6">
    <location>
        <position position="409"/>
    </location>
    <ligand>
        <name>Mg(2+)</name>
        <dbReference type="ChEBI" id="CHEBI:18420"/>
    </ligand>
</feature>
<dbReference type="NCBIfam" id="TIGR03705">
    <property type="entry name" value="poly_P_kin"/>
    <property type="match status" value="1"/>
</dbReference>
<protein>
    <recommendedName>
        <fullName evidence="6 7">Polyphosphate kinase</fullName>
        <ecNumber evidence="6 7">2.7.4.1</ecNumber>
    </recommendedName>
    <alternativeName>
        <fullName evidence="6">ATP-polyphosphate phosphotransferase</fullName>
    </alternativeName>
    <alternativeName>
        <fullName evidence="6">Polyphosphoric acid kinase</fullName>
    </alternativeName>
</protein>
<evidence type="ECO:0000256" key="7">
    <source>
        <dbReference type="RuleBase" id="RU003800"/>
    </source>
</evidence>
<dbReference type="NCBIfam" id="NF003917">
    <property type="entry name" value="PRK05443.1-1"/>
    <property type="match status" value="1"/>
</dbReference>
<dbReference type="PIRSF" id="PIRSF015589">
    <property type="entry name" value="PP_kinase"/>
    <property type="match status" value="1"/>
</dbReference>
<organism evidence="12 13">
    <name type="scientific">Dielma fastidiosa</name>
    <dbReference type="NCBI Taxonomy" id="1034346"/>
    <lineage>
        <taxon>Bacteria</taxon>
        <taxon>Bacillati</taxon>
        <taxon>Bacillota</taxon>
        <taxon>Erysipelotrichia</taxon>
        <taxon>Erysipelotrichales</taxon>
        <taxon>Erysipelotrichaceae</taxon>
        <taxon>Dielma</taxon>
    </lineage>
</organism>
<evidence type="ECO:0000313" key="12">
    <source>
        <dbReference type="EMBL" id="PXX81612.1"/>
    </source>
</evidence>
<keyword evidence="13" id="KW-1185">Reference proteome</keyword>
<dbReference type="EC" id="2.7.4.1" evidence="6 7"/>
<comment type="PTM">
    <text evidence="6 7">An intermediate of this reaction is the autophosphorylated ppk in which a phosphate is covalently linked to a histidine residue through a N-P bond.</text>
</comment>
<evidence type="ECO:0000259" key="10">
    <source>
        <dbReference type="Pfam" id="PF13090"/>
    </source>
</evidence>
<dbReference type="GO" id="GO:0046872">
    <property type="term" value="F:metal ion binding"/>
    <property type="evidence" value="ECO:0007669"/>
    <property type="project" value="UniProtKB-KW"/>
</dbReference>
<comment type="caution">
    <text evidence="12">The sequence shown here is derived from an EMBL/GenBank/DDBJ whole genome shotgun (WGS) entry which is preliminary data.</text>
</comment>
<feature type="active site" description="Phosphohistidine intermediate" evidence="6">
    <location>
        <position position="439"/>
    </location>
</feature>
<dbReference type="RefSeq" id="WP_022936527.1">
    <property type="nucleotide sequence ID" value="NZ_CABKRQ010000001.1"/>
</dbReference>
<dbReference type="PANTHER" id="PTHR30218">
    <property type="entry name" value="POLYPHOSPHATE KINASE"/>
    <property type="match status" value="1"/>
</dbReference>
<dbReference type="EMBL" id="QJKH01000001">
    <property type="protein sequence ID" value="PXX81612.1"/>
    <property type="molecule type" value="Genomic_DNA"/>
</dbReference>
<feature type="binding site" evidence="6">
    <location>
        <position position="49"/>
    </location>
    <ligand>
        <name>ATP</name>
        <dbReference type="ChEBI" id="CHEBI:30616"/>
    </ligand>
</feature>
<accession>A0A318KYF4</accession>
<comment type="catalytic activity">
    <reaction evidence="6 7">
        <text>[phosphate](n) + ATP = [phosphate](n+1) + ADP</text>
        <dbReference type="Rhea" id="RHEA:19573"/>
        <dbReference type="Rhea" id="RHEA-COMP:9859"/>
        <dbReference type="Rhea" id="RHEA-COMP:14280"/>
        <dbReference type="ChEBI" id="CHEBI:16838"/>
        <dbReference type="ChEBI" id="CHEBI:30616"/>
        <dbReference type="ChEBI" id="CHEBI:456216"/>
        <dbReference type="EC" id="2.7.4.1"/>
    </reaction>
</comment>
<evidence type="ECO:0000259" key="9">
    <source>
        <dbReference type="Pfam" id="PF13089"/>
    </source>
</evidence>
<dbReference type="Proteomes" id="UP000247612">
    <property type="component" value="Unassembled WGS sequence"/>
</dbReference>
<name>A0A318KYF4_9FIRM</name>
<dbReference type="HAMAP" id="MF_00347">
    <property type="entry name" value="Polyphosphate_kinase"/>
    <property type="match status" value="1"/>
</dbReference>
<keyword evidence="3 6" id="KW-0547">Nucleotide-binding</keyword>
<dbReference type="InterPro" id="IPR025200">
    <property type="entry name" value="PPK_C_dom2"/>
</dbReference>
<evidence type="ECO:0000256" key="5">
    <source>
        <dbReference type="ARBA" id="ARBA00022840"/>
    </source>
</evidence>
<keyword evidence="5 6" id="KW-0067">ATP-binding</keyword>
<evidence type="ECO:0000256" key="6">
    <source>
        <dbReference type="HAMAP-Rule" id="MF_00347"/>
    </source>
</evidence>
<dbReference type="Gene3D" id="3.30.870.10">
    <property type="entry name" value="Endonuclease Chain A"/>
    <property type="match status" value="2"/>
</dbReference>
<evidence type="ECO:0000313" key="13">
    <source>
        <dbReference type="Proteomes" id="UP000247612"/>
    </source>
</evidence>
<dbReference type="InterPro" id="IPR024953">
    <property type="entry name" value="PP_kinase_middle"/>
</dbReference>
<dbReference type="SUPFAM" id="SSF140356">
    <property type="entry name" value="PPK N-terminal domain-like"/>
    <property type="match status" value="1"/>
</dbReference>
<gene>
    <name evidence="6" type="primary">ppk</name>
    <name evidence="12" type="ORF">DES51_101223</name>
</gene>
<sequence>MSQIVYDSSYTQNRELSWLKFNQRVLEEAEDECVPLMERMKFISIATSNLDEFFMIRVGSITDLSMLKDKHTENKKNMLPNEELAAIYAASAGLLHRRDKAFVKAEEGLKQYGIQRLNLKELDKAEKKFVDHYFNTYIEPVLSPQIIDPHHPFPHLINKLLYVAVLLKDKLTNTTTYGIIPVPTTVNRILLLPQEGSRYCLLEKVIAEYAAKIFKQYTVLGKTVISVTRNADLVIDGSGFDADEDFSLYMKKILKKRTRLAPVRLEVQNDINQQLLDFLMDKLHLTKEKVFKCKAPLDCSYVFSFKDLFAAALPDELYYAPFTPQISQNVDPNRPMIEQVLDHDLLLSYPYESMDDYIRMIKEAANDSCVVSIKITIYRLAKKAKLIKYLCDAAENGKEVSVLMELRARFDEENNINWAESLEESGCRVMYGFEDYKVHSKITCITRMSEGSLQTITQIGTGNYNENTAKMYTDFSLITADERIGRDALHFFNNMAMSDLNGNYEELLVAPNGLKNQILEKIDLEIMKVQMGQPGMITMKFNSLTDREIIDKFAQASAAGVKIRLIIRGICCILPNIAKKTENILVTSIVGRYLEHSRIYAFGEGDDAQVYIASADMMTRNTEKRVEIAAPIKDVRLKRQIWEYLNLQLQDNVKARVVDQNGDLKKKVVAEGAQRLDSQQRMMELAVERAPEKLEIAQDHAKKNKFMEMIKHFLKQA</sequence>
<dbReference type="Pfam" id="PF13089">
    <property type="entry name" value="PP_kinase_N"/>
    <property type="match status" value="1"/>
</dbReference>
<dbReference type="SUPFAM" id="SSF143724">
    <property type="entry name" value="PHP14-like"/>
    <property type="match status" value="1"/>
</dbReference>
<keyword evidence="6" id="KW-0479">Metal-binding</keyword>
<evidence type="ECO:0000256" key="4">
    <source>
        <dbReference type="ARBA" id="ARBA00022777"/>
    </source>
</evidence>
<dbReference type="SUPFAM" id="SSF56024">
    <property type="entry name" value="Phospholipase D/nuclease"/>
    <property type="match status" value="2"/>
</dbReference>
<dbReference type="GO" id="GO:0008976">
    <property type="term" value="F:polyphosphate kinase activity"/>
    <property type="evidence" value="ECO:0007669"/>
    <property type="project" value="UniProtKB-UniRule"/>
</dbReference>
<evidence type="ECO:0000259" key="8">
    <source>
        <dbReference type="Pfam" id="PF02503"/>
    </source>
</evidence>
<dbReference type="AlphaFoldDB" id="A0A318KYF4"/>
<dbReference type="Pfam" id="PF13090">
    <property type="entry name" value="PP_kinase_C"/>
    <property type="match status" value="1"/>
</dbReference>
<dbReference type="Pfam" id="PF02503">
    <property type="entry name" value="PP_kinase"/>
    <property type="match status" value="1"/>
</dbReference>
<dbReference type="GO" id="GO:0006799">
    <property type="term" value="P:polyphosphate biosynthetic process"/>
    <property type="evidence" value="ECO:0007669"/>
    <property type="project" value="UniProtKB-UniRule"/>
</dbReference>
<dbReference type="Gene3D" id="1.20.58.310">
    <property type="entry name" value="Polyphosphate kinase N-terminal domain"/>
    <property type="match status" value="1"/>
</dbReference>